<organism evidence="1 2">
    <name type="scientific">Glossina pallidipes</name>
    <name type="common">Tsetse fly</name>
    <dbReference type="NCBI Taxonomy" id="7398"/>
    <lineage>
        <taxon>Eukaryota</taxon>
        <taxon>Metazoa</taxon>
        <taxon>Ecdysozoa</taxon>
        <taxon>Arthropoda</taxon>
        <taxon>Hexapoda</taxon>
        <taxon>Insecta</taxon>
        <taxon>Pterygota</taxon>
        <taxon>Neoptera</taxon>
        <taxon>Endopterygota</taxon>
        <taxon>Diptera</taxon>
        <taxon>Brachycera</taxon>
        <taxon>Muscomorpha</taxon>
        <taxon>Hippoboscoidea</taxon>
        <taxon>Glossinidae</taxon>
        <taxon>Glossina</taxon>
    </lineage>
</organism>
<dbReference type="Proteomes" id="UP000092445">
    <property type="component" value="Unassembled WGS sequence"/>
</dbReference>
<reference evidence="2" key="1">
    <citation type="submission" date="2014-03" db="EMBL/GenBank/DDBJ databases">
        <authorList>
            <person name="Aksoy S."/>
            <person name="Warren W."/>
            <person name="Wilson R.K."/>
        </authorList>
    </citation>
    <scope>NUCLEOTIDE SEQUENCE [LARGE SCALE GENOMIC DNA]</scope>
    <source>
        <strain evidence="2">IAEA</strain>
    </source>
</reference>
<accession>A0A1A9ZWB2</accession>
<name>A0A1A9ZWB2_GLOPL</name>
<reference evidence="1" key="2">
    <citation type="submission" date="2020-05" db="UniProtKB">
        <authorList>
            <consortium name="EnsemblMetazoa"/>
        </authorList>
    </citation>
    <scope>IDENTIFICATION</scope>
    <source>
        <strain evidence="1">IAEA</strain>
    </source>
</reference>
<keyword evidence="2" id="KW-1185">Reference proteome</keyword>
<protein>
    <submittedName>
        <fullName evidence="1">Uncharacterized protein</fullName>
    </submittedName>
</protein>
<evidence type="ECO:0000313" key="2">
    <source>
        <dbReference type="Proteomes" id="UP000092445"/>
    </source>
</evidence>
<sequence>MLLVRDEAFTFSSLNKTAASTSSFTCLLLNNLPHQVLLLYFEVFCWLYSKELSIRYRILDENFAHGKALTGRNPHFIIICAVFNINEHNSNIKKMMTMANVVISNSTLHKLYDLAKLILHKLTVGKM</sequence>
<dbReference type="AlphaFoldDB" id="A0A1A9ZWB2"/>
<proteinExistence type="predicted"/>
<evidence type="ECO:0000313" key="1">
    <source>
        <dbReference type="EnsemblMetazoa" id="GPAI027091-PA"/>
    </source>
</evidence>
<dbReference type="VEuPathDB" id="VectorBase:GPAI027091"/>
<dbReference type="EnsemblMetazoa" id="GPAI027091-RA">
    <property type="protein sequence ID" value="GPAI027091-PA"/>
    <property type="gene ID" value="GPAI027091"/>
</dbReference>